<evidence type="ECO:0000313" key="1">
    <source>
        <dbReference type="EMBL" id="CAF4243116.1"/>
    </source>
</evidence>
<dbReference type="EMBL" id="CAJOBD010020854">
    <property type="protein sequence ID" value="CAF4243116.1"/>
    <property type="molecule type" value="Genomic_DNA"/>
</dbReference>
<comment type="caution">
    <text evidence="1">The sequence shown here is derived from an EMBL/GenBank/DDBJ whole genome shotgun (WGS) entry which is preliminary data.</text>
</comment>
<proteinExistence type="predicted"/>
<dbReference type="AlphaFoldDB" id="A0A820E9M3"/>
<organism evidence="1 2">
    <name type="scientific">Rotaria sordida</name>
    <dbReference type="NCBI Taxonomy" id="392033"/>
    <lineage>
        <taxon>Eukaryota</taxon>
        <taxon>Metazoa</taxon>
        <taxon>Spiralia</taxon>
        <taxon>Gnathifera</taxon>
        <taxon>Rotifera</taxon>
        <taxon>Eurotatoria</taxon>
        <taxon>Bdelloidea</taxon>
        <taxon>Philodinida</taxon>
        <taxon>Philodinidae</taxon>
        <taxon>Rotaria</taxon>
    </lineage>
</organism>
<dbReference type="Proteomes" id="UP000663836">
    <property type="component" value="Unassembled WGS sequence"/>
</dbReference>
<protein>
    <submittedName>
        <fullName evidence="1">Uncharacterized protein</fullName>
    </submittedName>
</protein>
<gene>
    <name evidence="1" type="ORF">JBS370_LOCUS38395</name>
</gene>
<name>A0A820E9M3_9BILA</name>
<evidence type="ECO:0000313" key="2">
    <source>
        <dbReference type="Proteomes" id="UP000663836"/>
    </source>
</evidence>
<accession>A0A820E9M3</accession>
<sequence length="111" mass="13380">MDKPKQSIELRDTIDKLFVDIVGARKKHQLLHNALLNVKFKLIDAEKLYATYQNEEEHENEDLLTLDEKKKKFDEYKQILDKQSVFLVVINFHSTTRTFDHAKYFYYDHDM</sequence>
<reference evidence="1" key="1">
    <citation type="submission" date="2021-02" db="EMBL/GenBank/DDBJ databases">
        <authorList>
            <person name="Nowell W R."/>
        </authorList>
    </citation>
    <scope>NUCLEOTIDE SEQUENCE</scope>
</reference>